<dbReference type="PIRSF" id="PIRSF000077">
    <property type="entry name" value="Thioredoxin"/>
    <property type="match status" value="1"/>
</dbReference>
<name>A0A1B6H266_9HEMI</name>
<protein>
    <recommendedName>
        <fullName evidence="2">Thioredoxin</fullName>
    </recommendedName>
</protein>
<evidence type="ECO:0000313" key="6">
    <source>
        <dbReference type="EMBL" id="JAS68784.1"/>
    </source>
</evidence>
<accession>A0A1B6H266</accession>
<comment type="similarity">
    <text evidence="2">Belongs to the thioredoxin family.</text>
</comment>
<dbReference type="InterPro" id="IPR013766">
    <property type="entry name" value="Thioredoxin_domain"/>
</dbReference>
<keyword evidence="4" id="KW-0676">Redox-active center</keyword>
<feature type="site" description="Deprotonates C-terminal active site Cys" evidence="3">
    <location>
        <position position="29"/>
    </location>
</feature>
<feature type="domain" description="Thioredoxin" evidence="5">
    <location>
        <begin position="5"/>
        <end position="110"/>
    </location>
</feature>
<dbReference type="InterPro" id="IPR017937">
    <property type="entry name" value="Thioredoxin_CS"/>
</dbReference>
<dbReference type="CDD" id="cd02947">
    <property type="entry name" value="TRX_family"/>
    <property type="match status" value="1"/>
</dbReference>
<sequence>MSHSVVYLSKEEDFHAFLKENEAVLVVIDFFATWCGPCKNIAPKIEELSTSMTNVKFAKVDVDDSAMGKIVENYGITSLPTFVLIKDKKIVEQFPGANIEKLKEAIFKAL</sequence>
<feature type="disulfide bond" description="Redox-active" evidence="4">
    <location>
        <begin position="35"/>
        <end position="38"/>
    </location>
</feature>
<evidence type="ECO:0000259" key="5">
    <source>
        <dbReference type="PROSITE" id="PS51352"/>
    </source>
</evidence>
<dbReference type="InterPro" id="IPR005746">
    <property type="entry name" value="Thioredoxin"/>
</dbReference>
<evidence type="ECO:0000256" key="4">
    <source>
        <dbReference type="PIRSR" id="PIRSR000077-4"/>
    </source>
</evidence>
<dbReference type="EMBL" id="GECZ01000985">
    <property type="protein sequence ID" value="JAS68784.1"/>
    <property type="molecule type" value="Transcribed_RNA"/>
</dbReference>
<dbReference type="SUPFAM" id="SSF52833">
    <property type="entry name" value="Thioredoxin-like"/>
    <property type="match status" value="1"/>
</dbReference>
<evidence type="ECO:0000256" key="3">
    <source>
        <dbReference type="PIRSR" id="PIRSR000077-1"/>
    </source>
</evidence>
<gene>
    <name evidence="6" type="ORF">g.247</name>
</gene>
<dbReference type="InterPro" id="IPR036249">
    <property type="entry name" value="Thioredoxin-like_sf"/>
</dbReference>
<dbReference type="PANTHER" id="PTHR46115">
    <property type="entry name" value="THIOREDOXIN-LIKE PROTEIN 1"/>
    <property type="match status" value="1"/>
</dbReference>
<organism evidence="6">
    <name type="scientific">Cuerna arida</name>
    <dbReference type="NCBI Taxonomy" id="1464854"/>
    <lineage>
        <taxon>Eukaryota</taxon>
        <taxon>Metazoa</taxon>
        <taxon>Ecdysozoa</taxon>
        <taxon>Arthropoda</taxon>
        <taxon>Hexapoda</taxon>
        <taxon>Insecta</taxon>
        <taxon>Pterygota</taxon>
        <taxon>Neoptera</taxon>
        <taxon>Paraneoptera</taxon>
        <taxon>Hemiptera</taxon>
        <taxon>Auchenorrhyncha</taxon>
        <taxon>Membracoidea</taxon>
        <taxon>Cicadellidae</taxon>
        <taxon>Cicadellinae</taxon>
        <taxon>Proconiini</taxon>
        <taxon>Cuerna</taxon>
    </lineage>
</organism>
<dbReference type="PROSITE" id="PS00194">
    <property type="entry name" value="THIOREDOXIN_1"/>
    <property type="match status" value="1"/>
</dbReference>
<proteinExistence type="inferred from homology"/>
<keyword evidence="1 4" id="KW-1015">Disulfide bond</keyword>
<dbReference type="PROSITE" id="PS51352">
    <property type="entry name" value="THIOREDOXIN_2"/>
    <property type="match status" value="1"/>
</dbReference>
<dbReference type="GO" id="GO:0015035">
    <property type="term" value="F:protein-disulfide reductase activity"/>
    <property type="evidence" value="ECO:0007669"/>
    <property type="project" value="InterPro"/>
</dbReference>
<evidence type="ECO:0000256" key="1">
    <source>
        <dbReference type="ARBA" id="ARBA00023157"/>
    </source>
</evidence>
<dbReference type="AlphaFoldDB" id="A0A1B6H266"/>
<feature type="site" description="Contributes to redox potential value" evidence="3">
    <location>
        <position position="36"/>
    </location>
</feature>
<reference evidence="6" key="1">
    <citation type="submission" date="2015-11" db="EMBL/GenBank/DDBJ databases">
        <title>De novo transcriptome assembly of four potential Pierce s Disease insect vectors from Arizona vineyards.</title>
        <authorList>
            <person name="Tassone E.E."/>
        </authorList>
    </citation>
    <scope>NUCLEOTIDE SEQUENCE</scope>
</reference>
<feature type="active site" description="Nucleophile" evidence="3">
    <location>
        <position position="35"/>
    </location>
</feature>
<dbReference type="Pfam" id="PF00085">
    <property type="entry name" value="Thioredoxin"/>
    <property type="match status" value="1"/>
</dbReference>
<evidence type="ECO:0000256" key="2">
    <source>
        <dbReference type="PIRNR" id="PIRNR000077"/>
    </source>
</evidence>
<feature type="site" description="Contributes to redox potential value" evidence="3">
    <location>
        <position position="37"/>
    </location>
</feature>
<dbReference type="PRINTS" id="PR00421">
    <property type="entry name" value="THIOREDOXIN"/>
</dbReference>
<feature type="active site" description="Nucleophile" evidence="3">
    <location>
        <position position="38"/>
    </location>
</feature>
<dbReference type="Gene3D" id="3.40.30.10">
    <property type="entry name" value="Glutaredoxin"/>
    <property type="match status" value="1"/>
</dbReference>